<keyword evidence="4" id="KW-1133">Transmembrane helix</keyword>
<organism evidence="8 9">
    <name type="scientific">Elstera litoralis</name>
    <dbReference type="NCBI Taxonomy" id="552518"/>
    <lineage>
        <taxon>Bacteria</taxon>
        <taxon>Pseudomonadati</taxon>
        <taxon>Pseudomonadota</taxon>
        <taxon>Alphaproteobacteria</taxon>
        <taxon>Rhodospirillales</taxon>
        <taxon>Rhodospirillaceae</taxon>
        <taxon>Elstera</taxon>
    </lineage>
</organism>
<evidence type="ECO:0000256" key="4">
    <source>
        <dbReference type="ARBA" id="ARBA00022989"/>
    </source>
</evidence>
<evidence type="ECO:0000256" key="3">
    <source>
        <dbReference type="ARBA" id="ARBA00022692"/>
    </source>
</evidence>
<dbReference type="CDD" id="cd03405">
    <property type="entry name" value="SPFH_HflC"/>
    <property type="match status" value="1"/>
</dbReference>
<dbReference type="SMART" id="SM00244">
    <property type="entry name" value="PHB"/>
    <property type="match status" value="1"/>
</dbReference>
<comment type="subcellular location">
    <subcellularLocation>
        <location evidence="1">Membrane</location>
        <topology evidence="1">Single-pass membrane protein</topology>
    </subcellularLocation>
</comment>
<dbReference type="InterPro" id="IPR010200">
    <property type="entry name" value="HflC"/>
</dbReference>
<feature type="domain" description="Band 7" evidence="7">
    <location>
        <begin position="22"/>
        <end position="184"/>
    </location>
</feature>
<dbReference type="Gene3D" id="3.30.479.30">
    <property type="entry name" value="Band 7 domain"/>
    <property type="match status" value="1"/>
</dbReference>
<keyword evidence="5" id="KW-0472">Membrane</keyword>
<comment type="similarity">
    <text evidence="2 6">Belongs to the band 7/mec-2 family. HflC subfamily.</text>
</comment>
<dbReference type="Proteomes" id="UP000033774">
    <property type="component" value="Unassembled WGS sequence"/>
</dbReference>
<dbReference type="SUPFAM" id="SSF117892">
    <property type="entry name" value="Band 7/SPFH domain"/>
    <property type="match status" value="1"/>
</dbReference>
<evidence type="ECO:0000313" key="8">
    <source>
        <dbReference type="EMBL" id="KJV08355.1"/>
    </source>
</evidence>
<sequence length="294" mass="33165">MNQRTLIIAAGLLIVGLFTVTRTFFILPQYQQALVTQFGNPVRVVREPGLQVKIPFMQDVRFYDKMLLEVDPPTQEVILGDQKRITVDAYSRYRITDPLAFYQNVRDEVGAQSRIAPIINTSIRRVLGAAQMSTILSNGREALMAEIQKEVDERAKAYGVEIIDVRLRRADLPEQTSAAVFQRMRSERDREAKELRAQGQEFAQQIRSRADRDRTVIIATAQSEAQSTRGEGEAKAVQIYADAFGQDPQFFAFYRSMQAYRTALGQGDSTLVLSPDSSFFRFFNAPNAGALPVK</sequence>
<evidence type="ECO:0000256" key="2">
    <source>
        <dbReference type="ARBA" id="ARBA00007862"/>
    </source>
</evidence>
<dbReference type="InterPro" id="IPR036013">
    <property type="entry name" value="Band_7/SPFH_dom_sf"/>
</dbReference>
<dbReference type="InterPro" id="IPR001107">
    <property type="entry name" value="Band_7"/>
</dbReference>
<dbReference type="PATRIC" id="fig|552518.3.peg.3824"/>
<protein>
    <recommendedName>
        <fullName evidence="6">Protein HflC</fullName>
    </recommendedName>
</protein>
<dbReference type="PANTHER" id="PTHR42911">
    <property type="entry name" value="MODULATOR OF FTSH PROTEASE HFLC"/>
    <property type="match status" value="1"/>
</dbReference>
<evidence type="ECO:0000256" key="5">
    <source>
        <dbReference type="ARBA" id="ARBA00023136"/>
    </source>
</evidence>
<comment type="function">
    <text evidence="6">HflC and HflK could regulate a protease.</text>
</comment>
<evidence type="ECO:0000256" key="1">
    <source>
        <dbReference type="ARBA" id="ARBA00004167"/>
    </source>
</evidence>
<reference evidence="8 9" key="1">
    <citation type="submission" date="2015-03" db="EMBL/GenBank/DDBJ databases">
        <title>Draft genome sequence of Elstera litoralis.</title>
        <authorList>
            <person name="Rahalkar M.C."/>
            <person name="Dhakephalkar P.K."/>
            <person name="Pore S.D."/>
            <person name="Arora P."/>
            <person name="Kapse N.G."/>
            <person name="Pandit P.S."/>
        </authorList>
    </citation>
    <scope>NUCLEOTIDE SEQUENCE [LARGE SCALE GENOMIC DNA]</scope>
    <source>
        <strain evidence="8 9">Dia-1</strain>
    </source>
</reference>
<dbReference type="RefSeq" id="WP_045777142.1">
    <property type="nucleotide sequence ID" value="NZ_LAJY01000620.1"/>
</dbReference>
<gene>
    <name evidence="8" type="ORF">VZ95_18315</name>
</gene>
<dbReference type="GO" id="GO:0016020">
    <property type="term" value="C:membrane"/>
    <property type="evidence" value="ECO:0007669"/>
    <property type="project" value="UniProtKB-SubCell"/>
</dbReference>
<dbReference type="PANTHER" id="PTHR42911:SF1">
    <property type="entry name" value="MODULATOR OF FTSH PROTEASE HFLC"/>
    <property type="match status" value="1"/>
</dbReference>
<name>A0A0F3INP8_9PROT</name>
<accession>A0A0F3INP8</accession>
<proteinExistence type="inferred from homology"/>
<dbReference type="Pfam" id="PF01145">
    <property type="entry name" value="Band_7"/>
    <property type="match status" value="1"/>
</dbReference>
<dbReference type="OrthoDB" id="9812991at2"/>
<keyword evidence="3" id="KW-0812">Transmembrane</keyword>
<keyword evidence="9" id="KW-1185">Reference proteome</keyword>
<dbReference type="NCBIfam" id="TIGR01932">
    <property type="entry name" value="hflC"/>
    <property type="match status" value="1"/>
</dbReference>
<evidence type="ECO:0000313" key="9">
    <source>
        <dbReference type="Proteomes" id="UP000033774"/>
    </source>
</evidence>
<evidence type="ECO:0000256" key="6">
    <source>
        <dbReference type="PIRNR" id="PIRNR005651"/>
    </source>
</evidence>
<dbReference type="EMBL" id="LAJY01000620">
    <property type="protein sequence ID" value="KJV08355.1"/>
    <property type="molecule type" value="Genomic_DNA"/>
</dbReference>
<comment type="caution">
    <text evidence="8">The sequence shown here is derived from an EMBL/GenBank/DDBJ whole genome shotgun (WGS) entry which is preliminary data.</text>
</comment>
<dbReference type="AlphaFoldDB" id="A0A0F3INP8"/>
<dbReference type="PIRSF" id="PIRSF005651">
    <property type="entry name" value="HflC"/>
    <property type="match status" value="1"/>
</dbReference>
<evidence type="ECO:0000259" key="7">
    <source>
        <dbReference type="SMART" id="SM00244"/>
    </source>
</evidence>